<gene>
    <name evidence="2" type="ORF">FMM80_19120</name>
</gene>
<keyword evidence="1" id="KW-1133">Transmembrane helix</keyword>
<dbReference type="OrthoDB" id="2064205at2"/>
<protein>
    <submittedName>
        <fullName evidence="2">Uncharacterized protein</fullName>
    </submittedName>
</protein>
<accession>A0A9X5CFA5</accession>
<dbReference type="AlphaFoldDB" id="A0A9X5CFA5"/>
<dbReference type="RefSeq" id="WP_157404276.1">
    <property type="nucleotide sequence ID" value="NZ_VIRB01000116.1"/>
</dbReference>
<keyword evidence="1" id="KW-0812">Transmembrane</keyword>
<dbReference type="EMBL" id="VIRB01000116">
    <property type="protein sequence ID" value="NDO70641.1"/>
    <property type="molecule type" value="Genomic_DNA"/>
</dbReference>
<keyword evidence="1" id="KW-0472">Membrane</keyword>
<proteinExistence type="predicted"/>
<evidence type="ECO:0000256" key="1">
    <source>
        <dbReference type="SAM" id="Phobius"/>
    </source>
</evidence>
<dbReference type="Proteomes" id="UP000474104">
    <property type="component" value="Unassembled WGS sequence"/>
</dbReference>
<comment type="caution">
    <text evidence="2">The sequence shown here is derived from an EMBL/GenBank/DDBJ whole genome shotgun (WGS) entry which is preliminary data.</text>
</comment>
<sequence length="130" mass="14208">MPKSSRISRGKLCGNRQGEEAARFHQEWASLNTFSAASGDFAKATAAFLPLLPTTPRKAKMTVICGNFPLHGIILAIFQNVKNGRKKTGNLFLISCFSVPVVCMAVIQFFASGNSTNIIYQSITKFSIDF</sequence>
<feature type="transmembrane region" description="Helical" evidence="1">
    <location>
        <begin position="90"/>
        <end position="111"/>
    </location>
</feature>
<reference evidence="2 3" key="1">
    <citation type="submission" date="2019-07" db="EMBL/GenBank/DDBJ databases">
        <title>Draft genome sequences of 15 bacterial species constituting the stable defined intestinal microbiota of the GM15 gnotobiotic mouse model.</title>
        <authorList>
            <person name="Elie C."/>
            <person name="Mathieu A."/>
            <person name="Saliou A."/>
            <person name="Darnaud M."/>
            <person name="Leulier F."/>
            <person name="Tamellini A."/>
        </authorList>
    </citation>
    <scope>NUCLEOTIDE SEQUENCE [LARGE SCALE GENOMIC DNA]</scope>
    <source>
        <strain evidence="3">ASF 502</strain>
    </source>
</reference>
<name>A0A9X5CFA5_9FIRM</name>
<evidence type="ECO:0000313" key="2">
    <source>
        <dbReference type="EMBL" id="NDO70641.1"/>
    </source>
</evidence>
<evidence type="ECO:0000313" key="3">
    <source>
        <dbReference type="Proteomes" id="UP000474104"/>
    </source>
</evidence>
<organism evidence="2 3">
    <name type="scientific">Schaedlerella arabinosiphila</name>
    <dbReference type="NCBI Taxonomy" id="2044587"/>
    <lineage>
        <taxon>Bacteria</taxon>
        <taxon>Bacillati</taxon>
        <taxon>Bacillota</taxon>
        <taxon>Clostridia</taxon>
        <taxon>Lachnospirales</taxon>
        <taxon>Lachnospiraceae</taxon>
        <taxon>Schaedlerella</taxon>
    </lineage>
</organism>